<dbReference type="Proteomes" id="UP000632289">
    <property type="component" value="Unassembled WGS sequence"/>
</dbReference>
<feature type="domain" description="DUF4190" evidence="3">
    <location>
        <begin position="26"/>
        <end position="79"/>
    </location>
</feature>
<dbReference type="InterPro" id="IPR025241">
    <property type="entry name" value="DUF4190"/>
</dbReference>
<feature type="compositionally biased region" description="Acidic residues" evidence="1">
    <location>
        <begin position="352"/>
        <end position="362"/>
    </location>
</feature>
<protein>
    <submittedName>
        <fullName evidence="5">DUF4190 domain-containing protein</fullName>
    </submittedName>
</protein>
<feature type="transmembrane region" description="Helical" evidence="2">
    <location>
        <begin position="26"/>
        <end position="51"/>
    </location>
</feature>
<keyword evidence="2" id="KW-1133">Transmembrane helix</keyword>
<sequence length="369" mass="39293">MSHHPPSGPAYGGSPYGGPPRPTNGLAVASLVCALTCLPPVGLVLGIVALAQIRRRHESGKGMAVAGVVVSAVSLVVIAASVVVAVFAGEEREEDGRAAGTTVPTRVDPATIEPGDCFNLGSLSAEEETEHGSAGLVPCDEPHQAEAYAVLSMEEGPWPGDDAVTEWVGEQCAQHVDGYILDSWTVPADVFPYHLQPTSLTWANGDRGVICTYAHEERALEGSLRIDATTLDEEQVFYLTHFGRVDAVYAEQPAFDDLDAQRRWAEDLSGTLTEQADAMHEHDWEDAAREPAAGLVQEMRATAALWEDASGATDAAYEDAYDAAFDSLVLESEVPLRRALDLESDWSVAFPSDEEYATDPADEASAADA</sequence>
<reference evidence="5" key="1">
    <citation type="submission" date="2020-09" db="EMBL/GenBank/DDBJ databases">
        <title>Secondary metabolite and genome analysis of marine Streptomyces chumphonensis KK1-2T.</title>
        <authorList>
            <person name="Phongsopitanun W."/>
            <person name="Kanchanasin P."/>
            <person name="Pittayakhajonwut P."/>
            <person name="Suwanborirux K."/>
            <person name="Tanasupawat S."/>
        </authorList>
    </citation>
    <scope>NUCLEOTIDE SEQUENCE</scope>
    <source>
        <strain evidence="5">KK1-2</strain>
    </source>
</reference>
<keyword evidence="2" id="KW-0472">Membrane</keyword>
<dbReference type="EMBL" id="JACXYU010000001">
    <property type="protein sequence ID" value="MBD3930260.1"/>
    <property type="molecule type" value="Genomic_DNA"/>
</dbReference>
<evidence type="ECO:0000256" key="2">
    <source>
        <dbReference type="SAM" id="Phobius"/>
    </source>
</evidence>
<keyword evidence="6" id="KW-1185">Reference proteome</keyword>
<dbReference type="AlphaFoldDB" id="A0A927EVW7"/>
<keyword evidence="2" id="KW-0812">Transmembrane</keyword>
<evidence type="ECO:0000313" key="5">
    <source>
        <dbReference type="EMBL" id="MBD3930260.1"/>
    </source>
</evidence>
<proteinExistence type="predicted"/>
<feature type="transmembrane region" description="Helical" evidence="2">
    <location>
        <begin position="63"/>
        <end position="88"/>
    </location>
</feature>
<accession>A0A927EVW7</accession>
<evidence type="ECO:0000313" key="6">
    <source>
        <dbReference type="Proteomes" id="UP000632289"/>
    </source>
</evidence>
<name>A0A927EVW7_9ACTN</name>
<dbReference type="Pfam" id="PF13828">
    <property type="entry name" value="DUF4190"/>
    <property type="match status" value="1"/>
</dbReference>
<dbReference type="Pfam" id="PF13845">
    <property type="entry name" value="Septum_form"/>
    <property type="match status" value="1"/>
</dbReference>
<organism evidence="5 6">
    <name type="scientific">Streptomyces chumphonensis</name>
    <dbReference type="NCBI Taxonomy" id="1214925"/>
    <lineage>
        <taxon>Bacteria</taxon>
        <taxon>Bacillati</taxon>
        <taxon>Actinomycetota</taxon>
        <taxon>Actinomycetes</taxon>
        <taxon>Kitasatosporales</taxon>
        <taxon>Streptomycetaceae</taxon>
        <taxon>Streptomyces</taxon>
    </lineage>
</organism>
<evidence type="ECO:0000256" key="1">
    <source>
        <dbReference type="SAM" id="MobiDB-lite"/>
    </source>
</evidence>
<dbReference type="InterPro" id="IPR026004">
    <property type="entry name" value="Septum_form"/>
</dbReference>
<dbReference type="RefSeq" id="WP_191207553.1">
    <property type="nucleotide sequence ID" value="NZ_JACXYU010000001.1"/>
</dbReference>
<evidence type="ECO:0000259" key="4">
    <source>
        <dbReference type="Pfam" id="PF13845"/>
    </source>
</evidence>
<feature type="region of interest" description="Disordered" evidence="1">
    <location>
        <begin position="349"/>
        <end position="369"/>
    </location>
</feature>
<gene>
    <name evidence="5" type="ORF">IF129_01550</name>
</gene>
<comment type="caution">
    <text evidence="5">The sequence shown here is derived from an EMBL/GenBank/DDBJ whole genome shotgun (WGS) entry which is preliminary data.</text>
</comment>
<feature type="domain" description="Septum formation-related" evidence="4">
    <location>
        <begin position="112"/>
        <end position="211"/>
    </location>
</feature>
<evidence type="ECO:0000259" key="3">
    <source>
        <dbReference type="Pfam" id="PF13828"/>
    </source>
</evidence>